<dbReference type="Gene3D" id="2.10.70.100">
    <property type="match status" value="1"/>
</dbReference>
<keyword evidence="5" id="KW-0716">Sensory transduction</keyword>
<evidence type="ECO:0000256" key="9">
    <source>
        <dbReference type="ARBA" id="ARBA00022737"/>
    </source>
</evidence>
<dbReference type="InterPro" id="IPR011102">
    <property type="entry name" value="Sig_transdc_His_kinase_HWE"/>
</dbReference>
<keyword evidence="4" id="KW-0597">Phosphoprotein</keyword>
<dbReference type="AlphaFoldDB" id="A0A285R2W0"/>
<feature type="domain" description="PAC" evidence="16">
    <location>
        <begin position="210"/>
        <end position="261"/>
    </location>
</feature>
<keyword evidence="8" id="KW-0808">Transferase</keyword>
<keyword evidence="7" id="KW-0288">FMN</keyword>
<evidence type="ECO:0000256" key="11">
    <source>
        <dbReference type="ARBA" id="ARBA00022777"/>
    </source>
</evidence>
<evidence type="ECO:0000256" key="13">
    <source>
        <dbReference type="ARBA" id="ARBA00022991"/>
    </source>
</evidence>
<feature type="domain" description="PAC" evidence="16">
    <location>
        <begin position="81"/>
        <end position="133"/>
    </location>
</feature>
<dbReference type="CDD" id="cd00130">
    <property type="entry name" value="PAS"/>
    <property type="match status" value="2"/>
</dbReference>
<dbReference type="GO" id="GO:0004673">
    <property type="term" value="F:protein histidine kinase activity"/>
    <property type="evidence" value="ECO:0007669"/>
    <property type="project" value="UniProtKB-EC"/>
</dbReference>
<dbReference type="GO" id="GO:0009881">
    <property type="term" value="F:photoreceptor activity"/>
    <property type="evidence" value="ECO:0007669"/>
    <property type="project" value="UniProtKB-KW"/>
</dbReference>
<dbReference type="EMBL" id="OBMI01000002">
    <property type="protein sequence ID" value="SOB86672.1"/>
    <property type="molecule type" value="Genomic_DNA"/>
</dbReference>
<dbReference type="InterPro" id="IPR013655">
    <property type="entry name" value="PAS_fold_3"/>
</dbReference>
<keyword evidence="13" id="KW-0157">Chromophore</keyword>
<keyword evidence="9" id="KW-0677">Repeat</keyword>
<dbReference type="PANTHER" id="PTHR41523:SF7">
    <property type="entry name" value="HISTIDINE KINASE"/>
    <property type="match status" value="1"/>
</dbReference>
<evidence type="ECO:0000259" key="16">
    <source>
        <dbReference type="PROSITE" id="PS50113"/>
    </source>
</evidence>
<sequence length="455" mass="50015">MQVTDRITAGDFRLIADSAPVPMWVTDLNRRRSFVNKAYVGFVGGDYADATALDWRTIIHPEDAARITAESTAGEASLGTFTLEARYRRADGEWRWLQSVSQPRWGSGGEHDGFIGVAHDVTERHEAEASLRQSAESLRLAIEGAGMATWEADLRTARGRWSPNRFDLLGYPRTDDHSGSVDDWLARVHPDDEGIARDAVARCFGQGEPYNIDYRIRRPDGIRWLQSHGSRIDYRDGRPSRFVGVSFDITERKTAEARQQLLIDELNHRVKNMLAIVQGIAHQTLKPDVDPLAARAAFEGRLAALAAAHNLLTDQHWSPVPMRRVIEETIAPHGRPQAFRLAGPDLLVAPKTAVSIALAIHELATNAVKYGALSVAQGSVAVDWSTNAGEGEQRLRMEWRERGGPSVAAPARRGFGTRMIERGLAAELNGTVSVTFAAEGVRCVVDAPLPAEGRG</sequence>
<reference evidence="17 18" key="1">
    <citation type="submission" date="2017-07" db="EMBL/GenBank/DDBJ databases">
        <authorList>
            <person name="Sun Z.S."/>
            <person name="Albrecht U."/>
            <person name="Echele G."/>
            <person name="Lee C.C."/>
        </authorList>
    </citation>
    <scope>NUCLEOTIDE SEQUENCE [LARGE SCALE GENOMIC DNA]</scope>
    <source>
        <strain evidence="17 18">CGMCC 1.12672</strain>
    </source>
</reference>
<accession>A0A285R2W0</accession>
<dbReference type="SMART" id="SM00086">
    <property type="entry name" value="PAC"/>
    <property type="match status" value="2"/>
</dbReference>
<evidence type="ECO:0000256" key="1">
    <source>
        <dbReference type="ARBA" id="ARBA00000085"/>
    </source>
</evidence>
<protein>
    <recommendedName>
        <fullName evidence="2">histidine kinase</fullName>
        <ecNumber evidence="2">2.7.13.3</ecNumber>
    </recommendedName>
</protein>
<evidence type="ECO:0000256" key="5">
    <source>
        <dbReference type="ARBA" id="ARBA00022606"/>
    </source>
</evidence>
<keyword evidence="3" id="KW-0600">Photoreceptor protein</keyword>
<keyword evidence="18" id="KW-1185">Reference proteome</keyword>
<name>A0A285R2W0_9SPHN</name>
<evidence type="ECO:0000256" key="6">
    <source>
        <dbReference type="ARBA" id="ARBA00022630"/>
    </source>
</evidence>
<keyword evidence="6" id="KW-0285">Flavoprotein</keyword>
<keyword evidence="10" id="KW-0547">Nucleotide-binding</keyword>
<dbReference type="NCBIfam" id="TIGR00229">
    <property type="entry name" value="sensory_box"/>
    <property type="match status" value="2"/>
</dbReference>
<comment type="catalytic activity">
    <reaction evidence="1">
        <text>ATP + protein L-histidine = ADP + protein N-phospho-L-histidine.</text>
        <dbReference type="EC" id="2.7.13.3"/>
    </reaction>
</comment>
<dbReference type="SMART" id="SM00911">
    <property type="entry name" value="HWE_HK"/>
    <property type="match status" value="1"/>
</dbReference>
<dbReference type="SMART" id="SM00091">
    <property type="entry name" value="PAS"/>
    <property type="match status" value="2"/>
</dbReference>
<dbReference type="Pfam" id="PF08447">
    <property type="entry name" value="PAS_3"/>
    <property type="match status" value="2"/>
</dbReference>
<dbReference type="EC" id="2.7.13.3" evidence="2"/>
<keyword evidence="15" id="KW-0675">Receptor</keyword>
<dbReference type="PROSITE" id="PS50113">
    <property type="entry name" value="PAC"/>
    <property type="match status" value="2"/>
</dbReference>
<keyword evidence="14" id="KW-0843">Virulence</keyword>
<dbReference type="InterPro" id="IPR000014">
    <property type="entry name" value="PAS"/>
</dbReference>
<dbReference type="InterPro" id="IPR035965">
    <property type="entry name" value="PAS-like_dom_sf"/>
</dbReference>
<dbReference type="GO" id="GO:0005524">
    <property type="term" value="F:ATP binding"/>
    <property type="evidence" value="ECO:0007669"/>
    <property type="project" value="UniProtKB-KW"/>
</dbReference>
<evidence type="ECO:0000256" key="4">
    <source>
        <dbReference type="ARBA" id="ARBA00022553"/>
    </source>
</evidence>
<dbReference type="InterPro" id="IPR036890">
    <property type="entry name" value="HATPase_C_sf"/>
</dbReference>
<dbReference type="InterPro" id="IPR000700">
    <property type="entry name" value="PAS-assoc_C"/>
</dbReference>
<dbReference type="Gene3D" id="3.30.450.20">
    <property type="entry name" value="PAS domain"/>
    <property type="match status" value="2"/>
</dbReference>
<evidence type="ECO:0000313" key="18">
    <source>
        <dbReference type="Proteomes" id="UP000219494"/>
    </source>
</evidence>
<evidence type="ECO:0000256" key="2">
    <source>
        <dbReference type="ARBA" id="ARBA00012438"/>
    </source>
</evidence>
<keyword evidence="12" id="KW-0067">ATP-binding</keyword>
<gene>
    <name evidence="17" type="ORF">SAMN06297144_1780</name>
</gene>
<evidence type="ECO:0000313" key="17">
    <source>
        <dbReference type="EMBL" id="SOB86672.1"/>
    </source>
</evidence>
<dbReference type="InterPro" id="IPR001610">
    <property type="entry name" value="PAC"/>
</dbReference>
<dbReference type="Gene3D" id="3.30.565.10">
    <property type="entry name" value="Histidine kinase-like ATPase, C-terminal domain"/>
    <property type="match status" value="1"/>
</dbReference>
<evidence type="ECO:0000256" key="15">
    <source>
        <dbReference type="ARBA" id="ARBA00023170"/>
    </source>
</evidence>
<evidence type="ECO:0000256" key="8">
    <source>
        <dbReference type="ARBA" id="ARBA00022679"/>
    </source>
</evidence>
<evidence type="ECO:0000256" key="14">
    <source>
        <dbReference type="ARBA" id="ARBA00023026"/>
    </source>
</evidence>
<keyword evidence="11" id="KW-0418">Kinase</keyword>
<dbReference type="Proteomes" id="UP000219494">
    <property type="component" value="Unassembled WGS sequence"/>
</dbReference>
<dbReference type="PANTHER" id="PTHR41523">
    <property type="entry name" value="TWO-COMPONENT SYSTEM SENSOR PROTEIN"/>
    <property type="match status" value="1"/>
</dbReference>
<proteinExistence type="predicted"/>
<evidence type="ECO:0000256" key="12">
    <source>
        <dbReference type="ARBA" id="ARBA00022840"/>
    </source>
</evidence>
<evidence type="ECO:0000256" key="3">
    <source>
        <dbReference type="ARBA" id="ARBA00022543"/>
    </source>
</evidence>
<evidence type="ECO:0000256" key="7">
    <source>
        <dbReference type="ARBA" id="ARBA00022643"/>
    </source>
</evidence>
<dbReference type="SUPFAM" id="SSF55785">
    <property type="entry name" value="PYP-like sensor domain (PAS domain)"/>
    <property type="match status" value="2"/>
</dbReference>
<evidence type="ECO:0000256" key="10">
    <source>
        <dbReference type="ARBA" id="ARBA00022741"/>
    </source>
</evidence>
<organism evidence="17 18">
    <name type="scientific">Sphingomonas guangdongensis</name>
    <dbReference type="NCBI Taxonomy" id="1141890"/>
    <lineage>
        <taxon>Bacteria</taxon>
        <taxon>Pseudomonadati</taxon>
        <taxon>Pseudomonadota</taxon>
        <taxon>Alphaproteobacteria</taxon>
        <taxon>Sphingomonadales</taxon>
        <taxon>Sphingomonadaceae</taxon>
        <taxon>Sphingomonas</taxon>
    </lineage>
</organism>
<dbReference type="Pfam" id="PF07536">
    <property type="entry name" value="HWE_HK"/>
    <property type="match status" value="1"/>
</dbReference>